<evidence type="ECO:0000313" key="1">
    <source>
        <dbReference type="EMBL" id="CAF4576334.1"/>
    </source>
</evidence>
<sequence>DEVVVNDADGVIIDEATVLLIIKRGVEFDTTGVIDEFELSDDDKISEREFKRSFINKTK</sequence>
<evidence type="ECO:0000313" key="4">
    <source>
        <dbReference type="Proteomes" id="UP000663866"/>
    </source>
</evidence>
<dbReference type="Proteomes" id="UP000681720">
    <property type="component" value="Unassembled WGS sequence"/>
</dbReference>
<dbReference type="AlphaFoldDB" id="A0A821JWF3"/>
<comment type="caution">
    <text evidence="3">The sequence shown here is derived from an EMBL/GenBank/DDBJ whole genome shotgun (WGS) entry which is preliminary data.</text>
</comment>
<organism evidence="3 4">
    <name type="scientific">Rotaria magnacalcarata</name>
    <dbReference type="NCBI Taxonomy" id="392030"/>
    <lineage>
        <taxon>Eukaryota</taxon>
        <taxon>Metazoa</taxon>
        <taxon>Spiralia</taxon>
        <taxon>Gnathifera</taxon>
        <taxon>Rotifera</taxon>
        <taxon>Eurotatoria</taxon>
        <taxon>Bdelloidea</taxon>
        <taxon>Philodinida</taxon>
        <taxon>Philodinidae</taxon>
        <taxon>Rotaria</taxon>
    </lineage>
</organism>
<gene>
    <name evidence="1" type="ORF">BYL167_LOCUS39129</name>
    <name evidence="2" type="ORF">GIL414_LOCUS38398</name>
    <name evidence="3" type="ORF">OVN521_LOCUS49091</name>
</gene>
<proteinExistence type="predicted"/>
<evidence type="ECO:0000313" key="2">
    <source>
        <dbReference type="EMBL" id="CAF4588638.1"/>
    </source>
</evidence>
<evidence type="ECO:0000313" key="3">
    <source>
        <dbReference type="EMBL" id="CAF4721411.1"/>
    </source>
</evidence>
<dbReference type="Proteomes" id="UP000681967">
    <property type="component" value="Unassembled WGS sequence"/>
</dbReference>
<accession>A0A821JWF3</accession>
<keyword evidence="4" id="KW-1185">Reference proteome</keyword>
<dbReference type="EMBL" id="CAJOBG010105896">
    <property type="protein sequence ID" value="CAF4721411.1"/>
    <property type="molecule type" value="Genomic_DNA"/>
</dbReference>
<dbReference type="EMBL" id="CAJOBH010093348">
    <property type="protein sequence ID" value="CAF4576334.1"/>
    <property type="molecule type" value="Genomic_DNA"/>
</dbReference>
<dbReference type="EMBL" id="CAJOBJ010101225">
    <property type="protein sequence ID" value="CAF4588638.1"/>
    <property type="molecule type" value="Genomic_DNA"/>
</dbReference>
<dbReference type="Proteomes" id="UP000663866">
    <property type="component" value="Unassembled WGS sequence"/>
</dbReference>
<feature type="non-terminal residue" evidence="3">
    <location>
        <position position="1"/>
    </location>
</feature>
<protein>
    <submittedName>
        <fullName evidence="3">Uncharacterized protein</fullName>
    </submittedName>
</protein>
<reference evidence="3" key="1">
    <citation type="submission" date="2021-02" db="EMBL/GenBank/DDBJ databases">
        <authorList>
            <person name="Nowell W R."/>
        </authorList>
    </citation>
    <scope>NUCLEOTIDE SEQUENCE</scope>
</reference>
<name>A0A821JWF3_9BILA</name>